<protein>
    <submittedName>
        <fullName evidence="1">Uncharacterized protein</fullName>
    </submittedName>
</protein>
<gene>
    <name evidence="1" type="ORF">AC579_7041</name>
</gene>
<sequence>MNAGNGTTTLSSALDHIPREKAGYSTTYRIERRVHPSLADKPQEPPCGLLTIALPRNAGIWLSI</sequence>
<evidence type="ECO:0000313" key="2">
    <source>
        <dbReference type="Proteomes" id="UP000073492"/>
    </source>
</evidence>
<dbReference type="EMBL" id="LFZO01000187">
    <property type="protein sequence ID" value="KXT11676.1"/>
    <property type="molecule type" value="Genomic_DNA"/>
</dbReference>
<keyword evidence="2" id="KW-1185">Reference proteome</keyword>
<dbReference type="AlphaFoldDB" id="A0A139IAJ3"/>
<name>A0A139IAJ3_9PEZI</name>
<reference evidence="1 2" key="1">
    <citation type="submission" date="2015-07" db="EMBL/GenBank/DDBJ databases">
        <title>Comparative genomics of the Sigatoka disease complex on banana suggests a link between parallel evolutionary changes in Pseudocercospora fijiensis and Pseudocercospora eumusae and increased virulence on the banana host.</title>
        <authorList>
            <person name="Chang T.-C."/>
            <person name="Salvucci A."/>
            <person name="Crous P.W."/>
            <person name="Stergiopoulos I."/>
        </authorList>
    </citation>
    <scope>NUCLEOTIDE SEQUENCE [LARGE SCALE GENOMIC DNA]</scope>
    <source>
        <strain evidence="1 2">CBS 116634</strain>
    </source>
</reference>
<comment type="caution">
    <text evidence="1">The sequence shown here is derived from an EMBL/GenBank/DDBJ whole genome shotgun (WGS) entry which is preliminary data.</text>
</comment>
<dbReference type="Proteomes" id="UP000073492">
    <property type="component" value="Unassembled WGS sequence"/>
</dbReference>
<organism evidence="1 2">
    <name type="scientific">Pseudocercospora musae</name>
    <dbReference type="NCBI Taxonomy" id="113226"/>
    <lineage>
        <taxon>Eukaryota</taxon>
        <taxon>Fungi</taxon>
        <taxon>Dikarya</taxon>
        <taxon>Ascomycota</taxon>
        <taxon>Pezizomycotina</taxon>
        <taxon>Dothideomycetes</taxon>
        <taxon>Dothideomycetidae</taxon>
        <taxon>Mycosphaerellales</taxon>
        <taxon>Mycosphaerellaceae</taxon>
        <taxon>Pseudocercospora</taxon>
    </lineage>
</organism>
<evidence type="ECO:0000313" key="1">
    <source>
        <dbReference type="EMBL" id="KXT11676.1"/>
    </source>
</evidence>
<proteinExistence type="predicted"/>
<accession>A0A139IAJ3</accession>